<dbReference type="Proteomes" id="UP000501747">
    <property type="component" value="Chromosome"/>
</dbReference>
<proteinExistence type="predicted"/>
<dbReference type="AlphaFoldDB" id="A0A6G8AR79"/>
<accession>A0A6G8AR79</accession>
<evidence type="ECO:0000256" key="1">
    <source>
        <dbReference type="SAM" id="Phobius"/>
    </source>
</evidence>
<evidence type="ECO:0000313" key="3">
    <source>
        <dbReference type="Proteomes" id="UP000501747"/>
    </source>
</evidence>
<protein>
    <submittedName>
        <fullName evidence="2">Uncharacterized protein</fullName>
    </submittedName>
</protein>
<dbReference type="EMBL" id="CP049887">
    <property type="protein sequence ID" value="QIL47588.1"/>
    <property type="molecule type" value="Genomic_DNA"/>
</dbReference>
<name>A0A6G8AR79_9ENTE</name>
<gene>
    <name evidence="2" type="ORF">G7082_03065</name>
</gene>
<organism evidence="2 3">
    <name type="scientific">Vagococcus hydrophili</name>
    <dbReference type="NCBI Taxonomy" id="2714947"/>
    <lineage>
        <taxon>Bacteria</taxon>
        <taxon>Bacillati</taxon>
        <taxon>Bacillota</taxon>
        <taxon>Bacilli</taxon>
        <taxon>Lactobacillales</taxon>
        <taxon>Enterococcaceae</taxon>
        <taxon>Vagococcus</taxon>
    </lineage>
</organism>
<evidence type="ECO:0000313" key="2">
    <source>
        <dbReference type="EMBL" id="QIL47588.1"/>
    </source>
</evidence>
<keyword evidence="1" id="KW-0812">Transmembrane</keyword>
<keyword evidence="1" id="KW-0472">Membrane</keyword>
<dbReference type="RefSeq" id="WP_166033760.1">
    <property type="nucleotide sequence ID" value="NZ_CP049887.1"/>
</dbReference>
<sequence>MNSFYLLMLLVLIIVVTAIFLTYYMYQLVLIDATSRKIAKPKFWAFLAASSQNGSGLPIYLFKRKGTLSYLSEIEKISVLRIKKKICALLLFDLVVFILAVWIL</sequence>
<dbReference type="KEGG" id="vhy:G7082_03065"/>
<feature type="transmembrane region" description="Helical" evidence="1">
    <location>
        <begin position="6"/>
        <end position="26"/>
    </location>
</feature>
<reference evidence="2 3" key="1">
    <citation type="submission" date="2020-03" db="EMBL/GenBank/DDBJ databases">
        <title>Vagococcus sp. nov., isolated from beetles.</title>
        <authorList>
            <person name="Hyun D.-W."/>
            <person name="Bae J.-W."/>
        </authorList>
    </citation>
    <scope>NUCLEOTIDE SEQUENCE [LARGE SCALE GENOMIC DNA]</scope>
    <source>
        <strain evidence="2 3">HDW17B</strain>
    </source>
</reference>
<feature type="transmembrane region" description="Helical" evidence="1">
    <location>
        <begin position="86"/>
        <end position="103"/>
    </location>
</feature>
<keyword evidence="3" id="KW-1185">Reference proteome</keyword>
<keyword evidence="1" id="KW-1133">Transmembrane helix</keyword>